<reference evidence="3" key="1">
    <citation type="journal article" date="2019" name="Environ. Microbiol.">
        <title>Fungal ecological strategies reflected in gene transcription - a case study of two litter decomposers.</title>
        <authorList>
            <person name="Barbi F."/>
            <person name="Kohler A."/>
            <person name="Barry K."/>
            <person name="Baskaran P."/>
            <person name="Daum C."/>
            <person name="Fauchery L."/>
            <person name="Ihrmark K."/>
            <person name="Kuo A."/>
            <person name="LaButti K."/>
            <person name="Lipzen A."/>
            <person name="Morin E."/>
            <person name="Grigoriev I.V."/>
            <person name="Henrissat B."/>
            <person name="Lindahl B."/>
            <person name="Martin F."/>
        </authorList>
    </citation>
    <scope>NUCLEOTIDE SEQUENCE</scope>
    <source>
        <strain evidence="3">JB14</strain>
    </source>
</reference>
<gene>
    <name evidence="3" type="ORF">BT96DRAFT_829280</name>
</gene>
<keyword evidence="4" id="KW-1185">Reference proteome</keyword>
<accession>A0A6A4H6T6</accession>
<dbReference type="EMBL" id="ML769572">
    <property type="protein sequence ID" value="KAE9393428.1"/>
    <property type="molecule type" value="Genomic_DNA"/>
</dbReference>
<keyword evidence="1" id="KW-0862">Zinc</keyword>
<sequence length="279" mass="31677">DDRGEEPNAPPAKRAKQDSSRFNWASDAFIKWSVLSAKHTKVIEAVENYKLDLDTALDSVEQSGLNPWFPKKLWKAVLKDEYIELSEILAMATTQHKPDTSRSVSNAFAEALESTTLIKPTPSKAIVDQVTWRRAWQGTADAINFAFADCGKELNRYEQHIQHQFDNNRPSFHQNVIQYDRAVRLLIGSRRDLLFNDLEHADIARFRTVYLLPTRIHFSLSDSSPAQPGTHSCNRAKERAKEVCRKFNRGECSGCDRIHSCWTCGESGHGGETCKKGRK</sequence>
<dbReference type="GO" id="GO:0008270">
    <property type="term" value="F:zinc ion binding"/>
    <property type="evidence" value="ECO:0007669"/>
    <property type="project" value="UniProtKB-KW"/>
</dbReference>
<evidence type="ECO:0000259" key="2">
    <source>
        <dbReference type="PROSITE" id="PS50158"/>
    </source>
</evidence>
<organism evidence="3 4">
    <name type="scientific">Gymnopus androsaceus JB14</name>
    <dbReference type="NCBI Taxonomy" id="1447944"/>
    <lineage>
        <taxon>Eukaryota</taxon>
        <taxon>Fungi</taxon>
        <taxon>Dikarya</taxon>
        <taxon>Basidiomycota</taxon>
        <taxon>Agaricomycotina</taxon>
        <taxon>Agaricomycetes</taxon>
        <taxon>Agaricomycetidae</taxon>
        <taxon>Agaricales</taxon>
        <taxon>Marasmiineae</taxon>
        <taxon>Omphalotaceae</taxon>
        <taxon>Gymnopus</taxon>
    </lineage>
</organism>
<keyword evidence="1" id="KW-0479">Metal-binding</keyword>
<dbReference type="OrthoDB" id="2355984at2759"/>
<protein>
    <recommendedName>
        <fullName evidence="2">CCHC-type domain-containing protein</fullName>
    </recommendedName>
</protein>
<proteinExistence type="predicted"/>
<evidence type="ECO:0000313" key="4">
    <source>
        <dbReference type="Proteomes" id="UP000799118"/>
    </source>
</evidence>
<dbReference type="PROSITE" id="PS50158">
    <property type="entry name" value="ZF_CCHC"/>
    <property type="match status" value="1"/>
</dbReference>
<name>A0A6A4H6T6_9AGAR</name>
<dbReference type="GO" id="GO:0003676">
    <property type="term" value="F:nucleic acid binding"/>
    <property type="evidence" value="ECO:0007669"/>
    <property type="project" value="InterPro"/>
</dbReference>
<dbReference type="InterPro" id="IPR001878">
    <property type="entry name" value="Znf_CCHC"/>
</dbReference>
<dbReference type="AlphaFoldDB" id="A0A6A4H6T6"/>
<feature type="domain" description="CCHC-type" evidence="2">
    <location>
        <begin position="261"/>
        <end position="276"/>
    </location>
</feature>
<keyword evidence="1" id="KW-0863">Zinc-finger</keyword>
<evidence type="ECO:0000256" key="1">
    <source>
        <dbReference type="PROSITE-ProRule" id="PRU00047"/>
    </source>
</evidence>
<evidence type="ECO:0000313" key="3">
    <source>
        <dbReference type="EMBL" id="KAE9393428.1"/>
    </source>
</evidence>
<feature type="non-terminal residue" evidence="3">
    <location>
        <position position="1"/>
    </location>
</feature>
<dbReference type="Proteomes" id="UP000799118">
    <property type="component" value="Unassembled WGS sequence"/>
</dbReference>